<accession>A0A1Z5K221</accession>
<dbReference type="OrthoDB" id="43303at2759"/>
<gene>
    <name evidence="2" type="ORF">FisN_9Hh042</name>
</gene>
<dbReference type="AlphaFoldDB" id="A0A1Z5K221"/>
<protein>
    <submittedName>
        <fullName evidence="2">Uncharacterized protein</fullName>
    </submittedName>
</protein>
<reference evidence="2 3" key="1">
    <citation type="journal article" date="2015" name="Plant Cell">
        <title>Oil accumulation by the oleaginous diatom Fistulifera solaris as revealed by the genome and transcriptome.</title>
        <authorList>
            <person name="Tanaka T."/>
            <person name="Maeda Y."/>
            <person name="Veluchamy A."/>
            <person name="Tanaka M."/>
            <person name="Abida H."/>
            <person name="Marechal E."/>
            <person name="Bowler C."/>
            <person name="Muto M."/>
            <person name="Sunaga Y."/>
            <person name="Tanaka M."/>
            <person name="Yoshino T."/>
            <person name="Taniguchi T."/>
            <person name="Fukuda Y."/>
            <person name="Nemoto M."/>
            <person name="Matsumoto M."/>
            <person name="Wong P.S."/>
            <person name="Aburatani S."/>
            <person name="Fujibuchi W."/>
        </authorList>
    </citation>
    <scope>NUCLEOTIDE SEQUENCE [LARGE SCALE GENOMIC DNA]</scope>
    <source>
        <strain evidence="2 3">JPCC DA0580</strain>
    </source>
</reference>
<evidence type="ECO:0000313" key="3">
    <source>
        <dbReference type="Proteomes" id="UP000198406"/>
    </source>
</evidence>
<organism evidence="2 3">
    <name type="scientific">Fistulifera solaris</name>
    <name type="common">Oleaginous diatom</name>
    <dbReference type="NCBI Taxonomy" id="1519565"/>
    <lineage>
        <taxon>Eukaryota</taxon>
        <taxon>Sar</taxon>
        <taxon>Stramenopiles</taxon>
        <taxon>Ochrophyta</taxon>
        <taxon>Bacillariophyta</taxon>
        <taxon>Bacillariophyceae</taxon>
        <taxon>Bacillariophycidae</taxon>
        <taxon>Naviculales</taxon>
        <taxon>Naviculaceae</taxon>
        <taxon>Fistulifera</taxon>
    </lineage>
</organism>
<sequence>MGWLDASQLKKLEEWPPEEILAAALTDETSTQHLQQGARNALLGKYGYESWDFLIARTRDKKNETSDELIELLTTGKSNQRQLQWTLMDCAPGCQFRLHAHPNIELVYCLEGALHEIRMEGLPFTTSFDSDGSGEGVLIGPSVTQLQRPWTFGTLQQGTWLVNEVGSIHKSFTASNCGCKLLVLWGGSHANIPEEPSMISEAVRSMDEKVCACHAGESITETFLPASERNESGGVKRKLNEGGEESVPE</sequence>
<dbReference type="InterPro" id="IPR014710">
    <property type="entry name" value="RmlC-like_jellyroll"/>
</dbReference>
<dbReference type="Gene3D" id="2.60.120.10">
    <property type="entry name" value="Jelly Rolls"/>
    <property type="match status" value="1"/>
</dbReference>
<feature type="region of interest" description="Disordered" evidence="1">
    <location>
        <begin position="226"/>
        <end position="249"/>
    </location>
</feature>
<dbReference type="InParanoid" id="A0A1Z5K221"/>
<dbReference type="EMBL" id="BDSP01000147">
    <property type="protein sequence ID" value="GAX20333.1"/>
    <property type="molecule type" value="Genomic_DNA"/>
</dbReference>
<dbReference type="Proteomes" id="UP000198406">
    <property type="component" value="Unassembled WGS sequence"/>
</dbReference>
<dbReference type="SUPFAM" id="SSF51182">
    <property type="entry name" value="RmlC-like cupins"/>
    <property type="match status" value="1"/>
</dbReference>
<dbReference type="InterPro" id="IPR011051">
    <property type="entry name" value="RmlC_Cupin_sf"/>
</dbReference>
<name>A0A1Z5K221_FISSO</name>
<evidence type="ECO:0000313" key="2">
    <source>
        <dbReference type="EMBL" id="GAX20333.1"/>
    </source>
</evidence>
<comment type="caution">
    <text evidence="2">The sequence shown here is derived from an EMBL/GenBank/DDBJ whole genome shotgun (WGS) entry which is preliminary data.</text>
</comment>
<keyword evidence="3" id="KW-1185">Reference proteome</keyword>
<evidence type="ECO:0000256" key="1">
    <source>
        <dbReference type="SAM" id="MobiDB-lite"/>
    </source>
</evidence>
<proteinExistence type="predicted"/>